<dbReference type="AlphaFoldDB" id="A0A6J4UD29"/>
<proteinExistence type="predicted"/>
<name>A0A6J4UD29_9BACT</name>
<dbReference type="EMBL" id="CADCWE010000169">
    <property type="protein sequence ID" value="CAA9547230.1"/>
    <property type="molecule type" value="Genomic_DNA"/>
</dbReference>
<feature type="region of interest" description="Disordered" evidence="1">
    <location>
        <begin position="35"/>
        <end position="83"/>
    </location>
</feature>
<accession>A0A6J4UD29</accession>
<gene>
    <name evidence="2" type="ORF">AVDCRST_MAG73-2530</name>
</gene>
<reference evidence="2" key="1">
    <citation type="submission" date="2020-02" db="EMBL/GenBank/DDBJ databases">
        <authorList>
            <person name="Meier V. D."/>
        </authorList>
    </citation>
    <scope>NUCLEOTIDE SEQUENCE</scope>
    <source>
        <strain evidence="2">AVDCRST_MAG73</strain>
    </source>
</reference>
<organism evidence="2">
    <name type="scientific">uncultured Thermomicrobiales bacterium</name>
    <dbReference type="NCBI Taxonomy" id="1645740"/>
    <lineage>
        <taxon>Bacteria</taxon>
        <taxon>Pseudomonadati</taxon>
        <taxon>Thermomicrobiota</taxon>
        <taxon>Thermomicrobia</taxon>
        <taxon>Thermomicrobiales</taxon>
        <taxon>environmental samples</taxon>
    </lineage>
</organism>
<protein>
    <submittedName>
        <fullName evidence="2">Uncharacterized protein</fullName>
    </submittedName>
</protein>
<feature type="compositionally biased region" description="Basic and acidic residues" evidence="1">
    <location>
        <begin position="52"/>
        <end position="68"/>
    </location>
</feature>
<evidence type="ECO:0000256" key="1">
    <source>
        <dbReference type="SAM" id="MobiDB-lite"/>
    </source>
</evidence>
<sequence length="83" mass="8474">MLRVSDAEIGRDAVVRAQGADANAAVPSLADLCLDLGDHPRPAHGLSSPATGRRDPPPADRSSLDRRPTPTGAVGPDAPTGSR</sequence>
<evidence type="ECO:0000313" key="2">
    <source>
        <dbReference type="EMBL" id="CAA9547230.1"/>
    </source>
</evidence>